<dbReference type="GO" id="GO:0051225">
    <property type="term" value="P:spindle assembly"/>
    <property type="evidence" value="ECO:0007669"/>
    <property type="project" value="TreeGrafter"/>
</dbReference>
<feature type="region of interest" description="Disordered" evidence="2">
    <location>
        <begin position="1"/>
        <end position="65"/>
    </location>
</feature>
<gene>
    <name evidence="3" type="ORF">RJ641_015415</name>
</gene>
<dbReference type="GO" id="GO:0005880">
    <property type="term" value="C:nuclear microtubule"/>
    <property type="evidence" value="ECO:0007669"/>
    <property type="project" value="TreeGrafter"/>
</dbReference>
<accession>A0AAN8UXM4</accession>
<proteinExistence type="inferred from homology"/>
<evidence type="ECO:0000256" key="1">
    <source>
        <dbReference type="ARBA" id="ARBA00010016"/>
    </source>
</evidence>
<feature type="compositionally biased region" description="Low complexity" evidence="2">
    <location>
        <begin position="143"/>
        <end position="164"/>
    </location>
</feature>
<evidence type="ECO:0000313" key="4">
    <source>
        <dbReference type="Proteomes" id="UP001370490"/>
    </source>
</evidence>
<feature type="compositionally biased region" description="Polar residues" evidence="2">
    <location>
        <begin position="101"/>
        <end position="117"/>
    </location>
</feature>
<feature type="compositionally biased region" description="Basic residues" evidence="2">
    <location>
        <begin position="45"/>
        <end position="57"/>
    </location>
</feature>
<evidence type="ECO:0000256" key="2">
    <source>
        <dbReference type="SAM" id="MobiDB-lite"/>
    </source>
</evidence>
<comment type="caution">
    <text evidence="3">The sequence shown here is derived from an EMBL/GenBank/DDBJ whole genome shotgun (WGS) entry which is preliminary data.</text>
</comment>
<dbReference type="PANTHER" id="PTHR31807:SF31">
    <property type="entry name" value="QWRF MOTIF PROTEIN (DUF566)-RELATED"/>
    <property type="match status" value="1"/>
</dbReference>
<feature type="region of interest" description="Disordered" evidence="2">
    <location>
        <begin position="186"/>
        <end position="319"/>
    </location>
</feature>
<dbReference type="PANTHER" id="PTHR31807">
    <property type="entry name" value="AUGMIN FAMILY MEMBER"/>
    <property type="match status" value="1"/>
</dbReference>
<feature type="non-terminal residue" evidence="3">
    <location>
        <position position="534"/>
    </location>
</feature>
<sequence>MKTETPAQEQISKNRKLKSRELTSRYLASTSTDTLLTSSPTHRLSPMRRKSTSTSRHRSLEDTSLMKALWPSSTDKKIGTLADHLGNDRLKDLLEKKSNDNATNMSLSRQRSCSEISSFEDEKQSTKENHKPIIGGSVRYTGKSASSSSKKTSNSSISVSSPVSNFVPGRFSVDERALSRNWYRRKSDSFPSTRDSESENSESFSGTDLGNASNGRNPSVSSSITSYLSSTVSSSKKADKPTKLRRGSFDSVDNSSPGMKRFSLQKPIKRANSLTGYGSSTSQWALSPGRSDSPTISVESKERPISFSGLKPPSSPSRAKGVGNLLTLGLDLFRSKKSYSSASNVLSPVGSGALESLHQYRLLYNRSLQWIYANAKVNAVNENLNNQAQSNLLNALDSLTKLRQSVLQKRLQLEKEKLEMKLNFIIQSQIKPLEAWGEIERHHNFAVLETKDCLHSVVCRVPLIEGAEVDPQSIVIALRHASELATSIKSTLNLIGPPVEKTVSLLSELAEVVAQERSLIEECLEVFNFVSSLE</sequence>
<feature type="compositionally biased region" description="Polar residues" evidence="2">
    <location>
        <begin position="272"/>
        <end position="298"/>
    </location>
</feature>
<comment type="similarity">
    <text evidence="1">Belongs to the QWRF family.</text>
</comment>
<feature type="compositionally biased region" description="Basic and acidic residues" evidence="2">
    <location>
        <begin position="120"/>
        <end position="131"/>
    </location>
</feature>
<feature type="compositionally biased region" description="Polar residues" evidence="2">
    <location>
        <begin position="1"/>
        <end position="11"/>
    </location>
</feature>
<evidence type="ECO:0000313" key="3">
    <source>
        <dbReference type="EMBL" id="KAK6919511.1"/>
    </source>
</evidence>
<organism evidence="3 4">
    <name type="scientific">Dillenia turbinata</name>
    <dbReference type="NCBI Taxonomy" id="194707"/>
    <lineage>
        <taxon>Eukaryota</taxon>
        <taxon>Viridiplantae</taxon>
        <taxon>Streptophyta</taxon>
        <taxon>Embryophyta</taxon>
        <taxon>Tracheophyta</taxon>
        <taxon>Spermatophyta</taxon>
        <taxon>Magnoliopsida</taxon>
        <taxon>eudicotyledons</taxon>
        <taxon>Gunneridae</taxon>
        <taxon>Pentapetalae</taxon>
        <taxon>Dilleniales</taxon>
        <taxon>Dilleniaceae</taxon>
        <taxon>Dillenia</taxon>
    </lineage>
</organism>
<dbReference type="GO" id="GO:0008017">
    <property type="term" value="F:microtubule binding"/>
    <property type="evidence" value="ECO:0007669"/>
    <property type="project" value="TreeGrafter"/>
</dbReference>
<dbReference type="EMBL" id="JBAMMX010000021">
    <property type="protein sequence ID" value="KAK6919511.1"/>
    <property type="molecule type" value="Genomic_DNA"/>
</dbReference>
<protein>
    <submittedName>
        <fullName evidence="3">QWRF family</fullName>
    </submittedName>
</protein>
<feature type="compositionally biased region" description="Low complexity" evidence="2">
    <location>
        <begin position="29"/>
        <end position="39"/>
    </location>
</feature>
<dbReference type="Proteomes" id="UP001370490">
    <property type="component" value="Unassembled WGS sequence"/>
</dbReference>
<feature type="compositionally biased region" description="Polar residues" evidence="2">
    <location>
        <begin position="201"/>
        <end position="218"/>
    </location>
</feature>
<dbReference type="GO" id="GO:0005737">
    <property type="term" value="C:cytoplasm"/>
    <property type="evidence" value="ECO:0007669"/>
    <property type="project" value="TreeGrafter"/>
</dbReference>
<keyword evidence="4" id="KW-1185">Reference proteome</keyword>
<dbReference type="InterPro" id="IPR007573">
    <property type="entry name" value="QWRF"/>
</dbReference>
<dbReference type="Pfam" id="PF04484">
    <property type="entry name" value="QWRF"/>
    <property type="match status" value="1"/>
</dbReference>
<dbReference type="AlphaFoldDB" id="A0AAN8UXM4"/>
<reference evidence="3 4" key="1">
    <citation type="submission" date="2023-12" db="EMBL/GenBank/DDBJ databases">
        <title>A high-quality genome assembly for Dillenia turbinata (Dilleniales).</title>
        <authorList>
            <person name="Chanderbali A."/>
        </authorList>
    </citation>
    <scope>NUCLEOTIDE SEQUENCE [LARGE SCALE GENOMIC DNA]</scope>
    <source>
        <strain evidence="3">LSX21</strain>
        <tissue evidence="3">Leaf</tissue>
    </source>
</reference>
<feature type="compositionally biased region" description="Low complexity" evidence="2">
    <location>
        <begin position="219"/>
        <end position="235"/>
    </location>
</feature>
<name>A0AAN8UXM4_9MAGN</name>
<feature type="region of interest" description="Disordered" evidence="2">
    <location>
        <begin position="101"/>
        <end position="164"/>
    </location>
</feature>